<dbReference type="EMBL" id="CAUJNA010003579">
    <property type="protein sequence ID" value="CAJ1405310.1"/>
    <property type="molecule type" value="Genomic_DNA"/>
</dbReference>
<reference evidence="4" key="1">
    <citation type="submission" date="2023-08" db="EMBL/GenBank/DDBJ databases">
        <authorList>
            <person name="Chen Y."/>
            <person name="Shah S."/>
            <person name="Dougan E. K."/>
            <person name="Thang M."/>
            <person name="Chan C."/>
        </authorList>
    </citation>
    <scope>NUCLEOTIDE SEQUENCE</scope>
</reference>
<dbReference type="Proteomes" id="UP001178507">
    <property type="component" value="Unassembled WGS sequence"/>
</dbReference>
<comment type="caution">
    <text evidence="4">The sequence shown here is derived from an EMBL/GenBank/DDBJ whole genome shotgun (WGS) entry which is preliminary data.</text>
</comment>
<feature type="compositionally biased region" description="Basic and acidic residues" evidence="1">
    <location>
        <begin position="44"/>
        <end position="53"/>
    </location>
</feature>
<feature type="signal peptide" evidence="3">
    <location>
        <begin position="1"/>
        <end position="26"/>
    </location>
</feature>
<gene>
    <name evidence="4" type="ORF">EVOR1521_LOCUS27556</name>
</gene>
<feature type="region of interest" description="Disordered" evidence="1">
    <location>
        <begin position="29"/>
        <end position="53"/>
    </location>
</feature>
<name>A0AA36JFK2_9DINO</name>
<evidence type="ECO:0000256" key="1">
    <source>
        <dbReference type="SAM" id="MobiDB-lite"/>
    </source>
</evidence>
<evidence type="ECO:0000313" key="4">
    <source>
        <dbReference type="EMBL" id="CAJ1405310.1"/>
    </source>
</evidence>
<accession>A0AA36JFK2</accession>
<feature type="chain" id="PRO_5041305948" evidence="3">
    <location>
        <begin position="27"/>
        <end position="106"/>
    </location>
</feature>
<feature type="transmembrane region" description="Helical" evidence="2">
    <location>
        <begin position="82"/>
        <end position="102"/>
    </location>
</feature>
<keyword evidence="5" id="KW-1185">Reference proteome</keyword>
<keyword evidence="2" id="KW-0812">Transmembrane</keyword>
<evidence type="ECO:0000256" key="3">
    <source>
        <dbReference type="SAM" id="SignalP"/>
    </source>
</evidence>
<proteinExistence type="predicted"/>
<protein>
    <submittedName>
        <fullName evidence="4">Uncharacterized protein</fullName>
    </submittedName>
</protein>
<evidence type="ECO:0000256" key="2">
    <source>
        <dbReference type="SAM" id="Phobius"/>
    </source>
</evidence>
<keyword evidence="2" id="KW-0472">Membrane</keyword>
<dbReference type="AlphaFoldDB" id="A0AA36JFK2"/>
<sequence length="106" mass="11282">MGLGCGRAGRLLVFAVLLRRLAFTGPQEVGRERRLSRRGPGGPEKLDGAEDAKPLSYYAGMLTNPPSEEDSEKDMITPTLKFVGYGALLGLAYLAIFVGLNAGNSP</sequence>
<keyword evidence="2" id="KW-1133">Transmembrane helix</keyword>
<organism evidence="4 5">
    <name type="scientific">Effrenium voratum</name>
    <dbReference type="NCBI Taxonomy" id="2562239"/>
    <lineage>
        <taxon>Eukaryota</taxon>
        <taxon>Sar</taxon>
        <taxon>Alveolata</taxon>
        <taxon>Dinophyceae</taxon>
        <taxon>Suessiales</taxon>
        <taxon>Symbiodiniaceae</taxon>
        <taxon>Effrenium</taxon>
    </lineage>
</organism>
<evidence type="ECO:0000313" key="5">
    <source>
        <dbReference type="Proteomes" id="UP001178507"/>
    </source>
</evidence>
<keyword evidence="3" id="KW-0732">Signal</keyword>